<keyword evidence="4 5" id="KW-0472">Membrane</keyword>
<name>F8FF90_PAEMK</name>
<sequence length="135" mass="14168">MNNSKIKLIAYWVTTILGPASFVIGGTLHVMRHPQAISALAHLGYPAYFAVILGVFKLLGAVAIVIPGFPRLKEWAYAGFTFALTGAAASHLLAGDGAAAIAGPLVFLVLVIASYLLRPPSRRLEVSSSHSGLSL</sequence>
<dbReference type="EMBL" id="CP002869">
    <property type="protein sequence ID" value="AEI41808.1"/>
    <property type="molecule type" value="Genomic_DNA"/>
</dbReference>
<feature type="transmembrane region" description="Helical" evidence="5">
    <location>
        <begin position="75"/>
        <end position="93"/>
    </location>
</feature>
<dbReference type="PATRIC" id="fig|1036673.3.peg.2992"/>
<dbReference type="Proteomes" id="UP000006620">
    <property type="component" value="Chromosome"/>
</dbReference>
<proteinExistence type="predicted"/>
<evidence type="ECO:0000313" key="7">
    <source>
        <dbReference type="Proteomes" id="UP000006620"/>
    </source>
</evidence>
<dbReference type="RefSeq" id="WP_013916967.1">
    <property type="nucleotide sequence ID" value="NC_015690.1"/>
</dbReference>
<reference evidence="6 7" key="2">
    <citation type="journal article" date="2013" name="Genome Announc.">
        <title>Genome Sequence of Growth-Improving Paenibacillus mucilaginosus Strain KNP414.</title>
        <authorList>
            <person name="Lu J.J."/>
            <person name="Wang J.F."/>
            <person name="Hu X.F."/>
        </authorList>
    </citation>
    <scope>NUCLEOTIDE SEQUENCE [LARGE SCALE GENOMIC DNA]</scope>
    <source>
        <strain evidence="6 7">KNP414</strain>
    </source>
</reference>
<keyword evidence="3 5" id="KW-1133">Transmembrane helix</keyword>
<evidence type="ECO:0000256" key="5">
    <source>
        <dbReference type="SAM" id="Phobius"/>
    </source>
</evidence>
<evidence type="ECO:0000256" key="2">
    <source>
        <dbReference type="ARBA" id="ARBA00022692"/>
    </source>
</evidence>
<dbReference type="HOGENOM" id="CLU_142057_0_1_9"/>
<dbReference type="Pfam" id="PF13564">
    <property type="entry name" value="DoxX_2"/>
    <property type="match status" value="1"/>
</dbReference>
<evidence type="ECO:0008006" key="8">
    <source>
        <dbReference type="Google" id="ProtNLM"/>
    </source>
</evidence>
<dbReference type="PIRSF" id="PIRSF030066">
    <property type="entry name" value="UCP030066"/>
    <property type="match status" value="1"/>
</dbReference>
<evidence type="ECO:0000256" key="4">
    <source>
        <dbReference type="ARBA" id="ARBA00023136"/>
    </source>
</evidence>
<dbReference type="KEGG" id="pms:KNP414_03250"/>
<keyword evidence="2 5" id="KW-0812">Transmembrane</keyword>
<evidence type="ECO:0000313" key="6">
    <source>
        <dbReference type="EMBL" id="AEI41808.1"/>
    </source>
</evidence>
<protein>
    <recommendedName>
        <fullName evidence="8">DoxX family protein</fullName>
    </recommendedName>
</protein>
<accession>F8FF90</accession>
<feature type="transmembrane region" description="Helical" evidence="5">
    <location>
        <begin position="9"/>
        <end position="31"/>
    </location>
</feature>
<comment type="subcellular location">
    <subcellularLocation>
        <location evidence="1">Membrane</location>
        <topology evidence="1">Multi-pass membrane protein</topology>
    </subcellularLocation>
</comment>
<gene>
    <name evidence="6" type="ordered locus">KNP414_03250</name>
</gene>
<dbReference type="AlphaFoldDB" id="F8FF90"/>
<evidence type="ECO:0000256" key="3">
    <source>
        <dbReference type="ARBA" id="ARBA00022989"/>
    </source>
</evidence>
<feature type="transmembrane region" description="Helical" evidence="5">
    <location>
        <begin position="99"/>
        <end position="117"/>
    </location>
</feature>
<feature type="transmembrane region" description="Helical" evidence="5">
    <location>
        <begin position="43"/>
        <end position="66"/>
    </location>
</feature>
<dbReference type="GO" id="GO:0016020">
    <property type="term" value="C:membrane"/>
    <property type="evidence" value="ECO:0007669"/>
    <property type="project" value="UniProtKB-SubCell"/>
</dbReference>
<dbReference type="InterPro" id="IPR032808">
    <property type="entry name" value="DoxX"/>
</dbReference>
<organism evidence="6 7">
    <name type="scientific">Paenibacillus mucilaginosus (strain KNP414)</name>
    <dbReference type="NCBI Taxonomy" id="1036673"/>
    <lineage>
        <taxon>Bacteria</taxon>
        <taxon>Bacillati</taxon>
        <taxon>Bacillota</taxon>
        <taxon>Bacilli</taxon>
        <taxon>Bacillales</taxon>
        <taxon>Paenibacillaceae</taxon>
        <taxon>Paenibacillus</taxon>
    </lineage>
</organism>
<dbReference type="InterPro" id="IPR016944">
    <property type="entry name" value="UCP030066"/>
</dbReference>
<evidence type="ECO:0000256" key="1">
    <source>
        <dbReference type="ARBA" id="ARBA00004141"/>
    </source>
</evidence>
<reference evidence="7" key="1">
    <citation type="submission" date="2011-06" db="EMBL/GenBank/DDBJ databases">
        <title>Complete genome sequence of Paenibacillus mucilaginosus KNP414.</title>
        <authorList>
            <person name="Wang J."/>
            <person name="Hu S."/>
            <person name="Hu X."/>
            <person name="Zhang B."/>
            <person name="Dong D."/>
            <person name="Zhang S."/>
            <person name="Zhao K."/>
            <person name="Wu D."/>
        </authorList>
    </citation>
    <scope>NUCLEOTIDE SEQUENCE [LARGE SCALE GENOMIC DNA]</scope>
    <source>
        <strain evidence="7">KNP414</strain>
    </source>
</reference>